<gene>
    <name evidence="3" type="ORF">LAZ67_7001336</name>
</gene>
<evidence type="ECO:0000313" key="4">
    <source>
        <dbReference type="Proteomes" id="UP001235939"/>
    </source>
</evidence>
<feature type="region of interest" description="Disordered" evidence="1">
    <location>
        <begin position="20"/>
        <end position="50"/>
    </location>
</feature>
<evidence type="ECO:0000313" key="3">
    <source>
        <dbReference type="EMBL" id="UYV69964.1"/>
    </source>
</evidence>
<name>A0ABY6KMM5_9ARAC</name>
<protein>
    <recommendedName>
        <fullName evidence="2">PiggyBac transposable element-derived protein domain-containing protein</fullName>
    </recommendedName>
</protein>
<sequence length="163" mass="19301">MISDKKREKLVWRAEDFDELDDDNFSDDEEYLPHSSDSEQEDDEQEPYQDSTYLFGRDQITKWKKEEWRTSNVAINLITHNLPCSKQLGKNTPTPLDAFLKFISNDIIKKMVEYTNIFIETIRPNYSRERDCRNTNENEIRCLLGLIIIIGKNPASHLHFKEI</sequence>
<dbReference type="Pfam" id="PF13843">
    <property type="entry name" value="DDE_Tnp_1_7"/>
    <property type="match status" value="1"/>
</dbReference>
<dbReference type="Proteomes" id="UP001235939">
    <property type="component" value="Chromosome 07"/>
</dbReference>
<evidence type="ECO:0000259" key="2">
    <source>
        <dbReference type="Pfam" id="PF13843"/>
    </source>
</evidence>
<dbReference type="InterPro" id="IPR029526">
    <property type="entry name" value="PGBD"/>
</dbReference>
<keyword evidence="4" id="KW-1185">Reference proteome</keyword>
<reference evidence="3 4" key="1">
    <citation type="submission" date="2022-01" db="EMBL/GenBank/DDBJ databases">
        <title>A chromosomal length assembly of Cordylochernes scorpioides.</title>
        <authorList>
            <person name="Zeh D."/>
            <person name="Zeh J."/>
        </authorList>
    </citation>
    <scope>NUCLEOTIDE SEQUENCE [LARGE SCALE GENOMIC DNA]</scope>
    <source>
        <strain evidence="3">IN4F17</strain>
        <tissue evidence="3">Whole Body</tissue>
    </source>
</reference>
<accession>A0ABY6KMM5</accession>
<feature type="domain" description="PiggyBac transposable element-derived protein" evidence="2">
    <location>
        <begin position="94"/>
        <end position="153"/>
    </location>
</feature>
<dbReference type="EMBL" id="CP092869">
    <property type="protein sequence ID" value="UYV69964.1"/>
    <property type="molecule type" value="Genomic_DNA"/>
</dbReference>
<evidence type="ECO:0000256" key="1">
    <source>
        <dbReference type="SAM" id="MobiDB-lite"/>
    </source>
</evidence>
<organism evidence="3 4">
    <name type="scientific">Cordylochernes scorpioides</name>
    <dbReference type="NCBI Taxonomy" id="51811"/>
    <lineage>
        <taxon>Eukaryota</taxon>
        <taxon>Metazoa</taxon>
        <taxon>Ecdysozoa</taxon>
        <taxon>Arthropoda</taxon>
        <taxon>Chelicerata</taxon>
        <taxon>Arachnida</taxon>
        <taxon>Pseudoscorpiones</taxon>
        <taxon>Cheliferoidea</taxon>
        <taxon>Chernetidae</taxon>
        <taxon>Cordylochernes</taxon>
    </lineage>
</organism>
<feature type="compositionally biased region" description="Acidic residues" evidence="1">
    <location>
        <begin position="20"/>
        <end position="30"/>
    </location>
</feature>
<proteinExistence type="predicted"/>
<feature type="compositionally biased region" description="Acidic residues" evidence="1">
    <location>
        <begin position="38"/>
        <end position="47"/>
    </location>
</feature>